<evidence type="ECO:0000313" key="1">
    <source>
        <dbReference type="EMBL" id="KAI8024592.1"/>
    </source>
</evidence>
<organism evidence="1 2">
    <name type="scientific">Camellia lanceoleosa</name>
    <dbReference type="NCBI Taxonomy" id="1840588"/>
    <lineage>
        <taxon>Eukaryota</taxon>
        <taxon>Viridiplantae</taxon>
        <taxon>Streptophyta</taxon>
        <taxon>Embryophyta</taxon>
        <taxon>Tracheophyta</taxon>
        <taxon>Spermatophyta</taxon>
        <taxon>Magnoliopsida</taxon>
        <taxon>eudicotyledons</taxon>
        <taxon>Gunneridae</taxon>
        <taxon>Pentapetalae</taxon>
        <taxon>asterids</taxon>
        <taxon>Ericales</taxon>
        <taxon>Theaceae</taxon>
        <taxon>Camellia</taxon>
    </lineage>
</organism>
<name>A0ACC0IGT5_9ERIC</name>
<keyword evidence="2" id="KW-1185">Reference proteome</keyword>
<dbReference type="Proteomes" id="UP001060215">
    <property type="component" value="Chromosome 3"/>
</dbReference>
<proteinExistence type="predicted"/>
<gene>
    <name evidence="1" type="ORF">LOK49_LG02G00197</name>
</gene>
<sequence>MQLLSRHTFILSTVEKKQIWSTVEKHLTDNQVEVREHAAAVLAGLMKGGDENLAEDFRGRAYRDANAIQKKRRQRNSSSGLSIASIHGAVLALAACVLSVPYDMPSWLPEHVTLLAHFRRIATVKSTCHLKRVAEFRRTHADTWNIQKNSFTEDQLEVLADTSSSSSYFA</sequence>
<evidence type="ECO:0000313" key="2">
    <source>
        <dbReference type="Proteomes" id="UP001060215"/>
    </source>
</evidence>
<comment type="caution">
    <text evidence="1">The sequence shown here is derived from an EMBL/GenBank/DDBJ whole genome shotgun (WGS) entry which is preliminary data.</text>
</comment>
<dbReference type="EMBL" id="CM045760">
    <property type="protein sequence ID" value="KAI8024592.1"/>
    <property type="molecule type" value="Genomic_DNA"/>
</dbReference>
<reference evidence="1 2" key="1">
    <citation type="journal article" date="2022" name="Plant J.">
        <title>Chromosome-level genome of Camellia lanceoleosa provides a valuable resource for understanding genome evolution and self-incompatibility.</title>
        <authorList>
            <person name="Gong W."/>
            <person name="Xiao S."/>
            <person name="Wang L."/>
            <person name="Liao Z."/>
            <person name="Chang Y."/>
            <person name="Mo W."/>
            <person name="Hu G."/>
            <person name="Li W."/>
            <person name="Zhao G."/>
            <person name="Zhu H."/>
            <person name="Hu X."/>
            <person name="Ji K."/>
            <person name="Xiang X."/>
            <person name="Song Q."/>
            <person name="Yuan D."/>
            <person name="Jin S."/>
            <person name="Zhang L."/>
        </authorList>
    </citation>
    <scope>NUCLEOTIDE SEQUENCE [LARGE SCALE GENOMIC DNA]</scope>
    <source>
        <strain evidence="1">SQ_2022a</strain>
    </source>
</reference>
<protein>
    <submittedName>
        <fullName evidence="1">Proteasome activator subunit 4</fullName>
    </submittedName>
</protein>
<accession>A0ACC0IGT5</accession>
<keyword evidence="1" id="KW-0647">Proteasome</keyword>